<dbReference type="EMBL" id="CAJVQC010083323">
    <property type="protein sequence ID" value="CAG8820223.1"/>
    <property type="molecule type" value="Genomic_DNA"/>
</dbReference>
<proteinExistence type="predicted"/>
<accession>A0ACA9S0H0</accession>
<reference evidence="1" key="1">
    <citation type="submission" date="2021-06" db="EMBL/GenBank/DDBJ databases">
        <authorList>
            <person name="Kallberg Y."/>
            <person name="Tangrot J."/>
            <person name="Rosling A."/>
        </authorList>
    </citation>
    <scope>NUCLEOTIDE SEQUENCE</scope>
    <source>
        <strain evidence="1">MA461A</strain>
    </source>
</reference>
<feature type="non-terminal residue" evidence="1">
    <location>
        <position position="45"/>
    </location>
</feature>
<gene>
    <name evidence="1" type="ORF">RPERSI_LOCUS25312</name>
</gene>
<protein>
    <submittedName>
        <fullName evidence="1">23189_t:CDS:1</fullName>
    </submittedName>
</protein>
<evidence type="ECO:0000313" key="1">
    <source>
        <dbReference type="EMBL" id="CAG8820223.1"/>
    </source>
</evidence>
<name>A0ACA9S0H0_9GLOM</name>
<keyword evidence="2" id="KW-1185">Reference proteome</keyword>
<organism evidence="1 2">
    <name type="scientific">Racocetra persica</name>
    <dbReference type="NCBI Taxonomy" id="160502"/>
    <lineage>
        <taxon>Eukaryota</taxon>
        <taxon>Fungi</taxon>
        <taxon>Fungi incertae sedis</taxon>
        <taxon>Mucoromycota</taxon>
        <taxon>Glomeromycotina</taxon>
        <taxon>Glomeromycetes</taxon>
        <taxon>Diversisporales</taxon>
        <taxon>Gigasporaceae</taxon>
        <taxon>Racocetra</taxon>
    </lineage>
</organism>
<comment type="caution">
    <text evidence="1">The sequence shown here is derived from an EMBL/GenBank/DDBJ whole genome shotgun (WGS) entry which is preliminary data.</text>
</comment>
<evidence type="ECO:0000313" key="2">
    <source>
        <dbReference type="Proteomes" id="UP000789920"/>
    </source>
</evidence>
<sequence>MGMYLSYNIWQYFIISLLEDEVLEYSIFIKMKDTLLRDETKTREA</sequence>
<dbReference type="Proteomes" id="UP000789920">
    <property type="component" value="Unassembled WGS sequence"/>
</dbReference>